<proteinExistence type="predicted"/>
<accession>A0A6J7EZS1</accession>
<gene>
    <name evidence="1" type="ORF">UFOPK3417_02092</name>
</gene>
<evidence type="ECO:0000313" key="1">
    <source>
        <dbReference type="EMBL" id="CAB4886764.1"/>
    </source>
</evidence>
<sequence>MSEPTAVRTTLNLDTAIPISPPMTMASAKPTEARRIVIPIARHVTCNPSSSKKRGNTVPGPGSA</sequence>
<name>A0A6J7EZS1_9ZZZZ</name>
<reference evidence="1" key="1">
    <citation type="submission" date="2020-05" db="EMBL/GenBank/DDBJ databases">
        <authorList>
            <person name="Chiriac C."/>
            <person name="Salcher M."/>
            <person name="Ghai R."/>
            <person name="Kavagutti S V."/>
        </authorList>
    </citation>
    <scope>NUCLEOTIDE SEQUENCE</scope>
</reference>
<organism evidence="1">
    <name type="scientific">freshwater metagenome</name>
    <dbReference type="NCBI Taxonomy" id="449393"/>
    <lineage>
        <taxon>unclassified sequences</taxon>
        <taxon>metagenomes</taxon>
        <taxon>ecological metagenomes</taxon>
    </lineage>
</organism>
<dbReference type="AlphaFoldDB" id="A0A6J7EZS1"/>
<protein>
    <submittedName>
        <fullName evidence="1">Unannotated protein</fullName>
    </submittedName>
</protein>
<dbReference type="EMBL" id="CAFBLR010000303">
    <property type="protein sequence ID" value="CAB4886764.1"/>
    <property type="molecule type" value="Genomic_DNA"/>
</dbReference>